<dbReference type="InterPro" id="IPR036034">
    <property type="entry name" value="PDZ_sf"/>
</dbReference>
<evidence type="ECO:0000256" key="1">
    <source>
        <dbReference type="ARBA" id="ARBA00022737"/>
    </source>
</evidence>
<proteinExistence type="predicted"/>
<evidence type="ECO:0000313" key="4">
    <source>
        <dbReference type="Proteomes" id="UP000823561"/>
    </source>
</evidence>
<dbReference type="PROSITE" id="PS50106">
    <property type="entry name" value="PDZ"/>
    <property type="match status" value="4"/>
</dbReference>
<dbReference type="GO" id="GO:0072659">
    <property type="term" value="P:protein localization to plasma membrane"/>
    <property type="evidence" value="ECO:0007669"/>
    <property type="project" value="TreeGrafter"/>
</dbReference>
<dbReference type="GO" id="GO:0016324">
    <property type="term" value="C:apical plasma membrane"/>
    <property type="evidence" value="ECO:0007669"/>
    <property type="project" value="TreeGrafter"/>
</dbReference>
<dbReference type="GO" id="GO:0043495">
    <property type="term" value="F:protein-membrane adaptor activity"/>
    <property type="evidence" value="ECO:0007669"/>
    <property type="project" value="TreeGrafter"/>
</dbReference>
<dbReference type="AlphaFoldDB" id="A0AAV6HAJ5"/>
<reference evidence="3" key="1">
    <citation type="submission" date="2020-10" db="EMBL/GenBank/DDBJ databases">
        <title>Chromosome-scale genome assembly of the Allis shad, Alosa alosa.</title>
        <authorList>
            <person name="Margot Z."/>
            <person name="Christophe K."/>
            <person name="Cabau C."/>
            <person name="Louis A."/>
            <person name="Berthelot C."/>
            <person name="Parey E."/>
            <person name="Roest Crollius H."/>
            <person name="Montfort J."/>
            <person name="Robinson-Rechavi M."/>
            <person name="Bucao C."/>
            <person name="Bouchez O."/>
            <person name="Gislard M."/>
            <person name="Lluch J."/>
            <person name="Milhes M."/>
            <person name="Lampietro C."/>
            <person name="Lopez Roques C."/>
            <person name="Donnadieu C."/>
            <person name="Braasch I."/>
            <person name="Desvignes T."/>
            <person name="Postlethwait J."/>
            <person name="Bobe J."/>
            <person name="Guiguen Y."/>
        </authorList>
    </citation>
    <scope>NUCLEOTIDE SEQUENCE</scope>
    <source>
        <strain evidence="3">M-15738</strain>
        <tissue evidence="3">Blood</tissue>
    </source>
</reference>
<dbReference type="Gene3D" id="2.30.42.10">
    <property type="match status" value="4"/>
</dbReference>
<feature type="domain" description="PDZ" evidence="2">
    <location>
        <begin position="55"/>
        <end position="117"/>
    </location>
</feature>
<dbReference type="Pfam" id="PF00595">
    <property type="entry name" value="PDZ"/>
    <property type="match status" value="3"/>
</dbReference>
<evidence type="ECO:0000313" key="3">
    <source>
        <dbReference type="EMBL" id="KAG5284114.1"/>
    </source>
</evidence>
<accession>A0AAV6HAJ5</accession>
<dbReference type="SUPFAM" id="SSF50156">
    <property type="entry name" value="PDZ domain-like"/>
    <property type="match status" value="4"/>
</dbReference>
<dbReference type="InterPro" id="IPR001478">
    <property type="entry name" value="PDZ"/>
</dbReference>
<sequence>MGNRGASREACNDTPEWTDTMEVTDKFTFNPKEGIDNPAMTEVAESEAVVTPTPRLCILKREESESFAFHLRVERGLLGHVVRQVTPWGVAERNGVKDGDRLLEVNESFLDDAKHTEEVARKIHISGTQLCLLLLDGKAYDQAVAQGCDLKALARAQRGEDWDPPRLCHIARDSSQGLGLRILPIEGEKGKFSMSPSSGGPAEKAGVCKGDHLIWLDGATVSELSHSAISKMVKKCDHMTVLVIDSKSEQTYVSRRMPILPSMAVAHNLPHKPRKLHLVQAPEGYGFLLRLEKTPSKHNIHVLREVDPDSPAERAGIQEGEILLEVNEELITNLKHNDVVNRIRQSGQQVTLTIISLQGQDFFTRLGLSPLLFYEDTSAEPSESAELQQTADHCSDPQCAPAGEPPKPRVCVLSKGPSGYGFHLGCVLQKPGTYISQVAAEGPGGKAGLLKGDVVMEVNGTNVEEEYLEDVIVLIKEAGDSLSLLVVEPLGYEKLLQSRNVVTAEQTANGS</sequence>
<protein>
    <recommendedName>
        <fullName evidence="2">PDZ domain-containing protein</fullName>
    </recommendedName>
</protein>
<comment type="caution">
    <text evidence="3">The sequence shown here is derived from an EMBL/GenBank/DDBJ whole genome shotgun (WGS) entry which is preliminary data.</text>
</comment>
<dbReference type="Proteomes" id="UP000823561">
    <property type="component" value="Chromosome 2"/>
</dbReference>
<feature type="domain" description="PDZ" evidence="2">
    <location>
        <begin position="275"/>
        <end position="358"/>
    </location>
</feature>
<organism evidence="3 4">
    <name type="scientific">Alosa alosa</name>
    <name type="common">allis shad</name>
    <dbReference type="NCBI Taxonomy" id="278164"/>
    <lineage>
        <taxon>Eukaryota</taxon>
        <taxon>Metazoa</taxon>
        <taxon>Chordata</taxon>
        <taxon>Craniata</taxon>
        <taxon>Vertebrata</taxon>
        <taxon>Euteleostomi</taxon>
        <taxon>Actinopterygii</taxon>
        <taxon>Neopterygii</taxon>
        <taxon>Teleostei</taxon>
        <taxon>Clupei</taxon>
        <taxon>Clupeiformes</taxon>
        <taxon>Clupeoidei</taxon>
        <taxon>Clupeidae</taxon>
        <taxon>Alosa</taxon>
    </lineage>
</organism>
<dbReference type="CDD" id="cd06768">
    <property type="entry name" value="PDZ_NHERF-like"/>
    <property type="match status" value="3"/>
</dbReference>
<feature type="domain" description="PDZ" evidence="2">
    <location>
        <begin position="410"/>
        <end position="490"/>
    </location>
</feature>
<dbReference type="EMBL" id="JADWDJ010000002">
    <property type="protein sequence ID" value="KAG5284114.1"/>
    <property type="molecule type" value="Genomic_DNA"/>
</dbReference>
<dbReference type="SMART" id="SM00228">
    <property type="entry name" value="PDZ"/>
    <property type="match status" value="4"/>
</dbReference>
<keyword evidence="1" id="KW-0677">Repeat</keyword>
<dbReference type="PANTHER" id="PTHR14191:SF20">
    <property type="entry name" value="NA(+)_H(+) EXCHANGE REGULATORY COFACTOR NHE-RF4"/>
    <property type="match status" value="1"/>
</dbReference>
<gene>
    <name evidence="3" type="ORF">AALO_G00023110</name>
</gene>
<dbReference type="PANTHER" id="PTHR14191">
    <property type="entry name" value="PDZ DOMAIN CONTAINING PROTEIN"/>
    <property type="match status" value="1"/>
</dbReference>
<feature type="domain" description="PDZ" evidence="2">
    <location>
        <begin position="167"/>
        <end position="248"/>
    </location>
</feature>
<evidence type="ECO:0000259" key="2">
    <source>
        <dbReference type="PROSITE" id="PS50106"/>
    </source>
</evidence>
<name>A0AAV6HAJ5_9TELE</name>
<dbReference type="InterPro" id="IPR051067">
    <property type="entry name" value="NHER"/>
</dbReference>
<keyword evidence="4" id="KW-1185">Reference proteome</keyword>